<evidence type="ECO:0000313" key="7">
    <source>
        <dbReference type="EMBL" id="KAG5669451.1"/>
    </source>
</evidence>
<dbReference type="InterPro" id="IPR017996">
    <property type="entry name" value="MRJP/yellow-related"/>
</dbReference>
<feature type="chain" id="PRO_5039899726" evidence="6">
    <location>
        <begin position="22"/>
        <end position="345"/>
    </location>
</feature>
<comment type="caution">
    <text evidence="7">The sequence shown here is derived from an EMBL/GenBank/DDBJ whole genome shotgun (WGS) entry which is preliminary data.</text>
</comment>
<protein>
    <submittedName>
        <fullName evidence="7">Uncharacterized protein</fullName>
    </submittedName>
</protein>
<name>A0A9J6BIS1_POLVA</name>
<dbReference type="Pfam" id="PF03022">
    <property type="entry name" value="MRJP"/>
    <property type="match status" value="1"/>
</dbReference>
<comment type="subcellular location">
    <subcellularLocation>
        <location evidence="1">Secreted</location>
    </subcellularLocation>
</comment>
<proteinExistence type="inferred from homology"/>
<keyword evidence="3" id="KW-0964">Secreted</keyword>
<evidence type="ECO:0000256" key="3">
    <source>
        <dbReference type="ARBA" id="ARBA00022525"/>
    </source>
</evidence>
<evidence type="ECO:0000256" key="5">
    <source>
        <dbReference type="ARBA" id="ARBA00023180"/>
    </source>
</evidence>
<dbReference type="InterPro" id="IPR011042">
    <property type="entry name" value="6-blade_b-propeller_TolB-like"/>
</dbReference>
<dbReference type="GO" id="GO:0005576">
    <property type="term" value="C:extracellular region"/>
    <property type="evidence" value="ECO:0007669"/>
    <property type="project" value="UniProtKB-SubCell"/>
</dbReference>
<feature type="signal peptide" evidence="6">
    <location>
        <begin position="1"/>
        <end position="21"/>
    </location>
</feature>
<evidence type="ECO:0000256" key="2">
    <source>
        <dbReference type="ARBA" id="ARBA00009127"/>
    </source>
</evidence>
<keyword evidence="8" id="KW-1185">Reference proteome</keyword>
<evidence type="ECO:0000256" key="6">
    <source>
        <dbReference type="SAM" id="SignalP"/>
    </source>
</evidence>
<comment type="similarity">
    <text evidence="2">Belongs to the major royal jelly protein family.</text>
</comment>
<dbReference type="PANTHER" id="PTHR10009:SF7">
    <property type="entry name" value="GH10609P-RELATED"/>
    <property type="match status" value="1"/>
</dbReference>
<evidence type="ECO:0000256" key="4">
    <source>
        <dbReference type="ARBA" id="ARBA00022729"/>
    </source>
</evidence>
<dbReference type="EMBL" id="JADBJN010000004">
    <property type="protein sequence ID" value="KAG5669451.1"/>
    <property type="molecule type" value="Genomic_DNA"/>
</dbReference>
<reference evidence="7" key="1">
    <citation type="submission" date="2021-03" db="EMBL/GenBank/DDBJ databases">
        <title>Chromosome level genome of the anhydrobiotic midge Polypedilum vanderplanki.</title>
        <authorList>
            <person name="Yoshida Y."/>
            <person name="Kikawada T."/>
            <person name="Gusev O."/>
        </authorList>
    </citation>
    <scope>NUCLEOTIDE SEQUENCE</scope>
    <source>
        <strain evidence="7">NIAS01</strain>
        <tissue evidence="7">Whole body or cell culture</tissue>
    </source>
</reference>
<dbReference type="Proteomes" id="UP001107558">
    <property type="component" value="Chromosome 4"/>
</dbReference>
<dbReference type="PANTHER" id="PTHR10009">
    <property type="entry name" value="PROTEIN YELLOW-RELATED"/>
    <property type="match status" value="1"/>
</dbReference>
<keyword evidence="4 6" id="KW-0732">Signal</keyword>
<dbReference type="SUPFAM" id="SSF101898">
    <property type="entry name" value="NHL repeat"/>
    <property type="match status" value="1"/>
</dbReference>
<sequence length="345" mass="39558">MKVKLKIIFLAFFSLIKFSSSWTLSSLNLTQNGTSIIHVSVYYNRAFLCLSHDYSDITPRPTFIESSWPETLIGSKAKVFPNEIYFQKKKANRCREVQQAKATDIDEKGRLWLIDEGNEICAPKLFVFDLLYFNEEIHFTSFGLLQGKKFSKIIVDPVESENGDVRAYLSLYNEDYLLVYSFDERKIGKLKFSNDFIQPSKSPSFSEMIITPQKDQMYISDTTSGYLYTINLAPIRYLNFSLGDSKKLSIRSPLTYVGQLLGPPKAMTINKSGILVYIIPRFSAVAMWDPKTPLAAEWHEIVYQTNHELVQLLCGSKGSVYVISEKVVKISRDGKWKHSVKIHME</sequence>
<keyword evidence="5" id="KW-0325">Glycoprotein</keyword>
<accession>A0A9J6BIS1</accession>
<gene>
    <name evidence="7" type="ORF">PVAND_017338</name>
</gene>
<dbReference type="Gene3D" id="2.120.10.30">
    <property type="entry name" value="TolB, C-terminal domain"/>
    <property type="match status" value="1"/>
</dbReference>
<dbReference type="AlphaFoldDB" id="A0A9J6BIS1"/>
<organism evidence="7 8">
    <name type="scientific">Polypedilum vanderplanki</name>
    <name type="common">Sleeping chironomid midge</name>
    <dbReference type="NCBI Taxonomy" id="319348"/>
    <lineage>
        <taxon>Eukaryota</taxon>
        <taxon>Metazoa</taxon>
        <taxon>Ecdysozoa</taxon>
        <taxon>Arthropoda</taxon>
        <taxon>Hexapoda</taxon>
        <taxon>Insecta</taxon>
        <taxon>Pterygota</taxon>
        <taxon>Neoptera</taxon>
        <taxon>Endopterygota</taxon>
        <taxon>Diptera</taxon>
        <taxon>Nematocera</taxon>
        <taxon>Chironomoidea</taxon>
        <taxon>Chironomidae</taxon>
        <taxon>Chironominae</taxon>
        <taxon>Polypedilum</taxon>
        <taxon>Polypedilum</taxon>
    </lineage>
</organism>
<dbReference type="OrthoDB" id="6624404at2759"/>
<evidence type="ECO:0000256" key="1">
    <source>
        <dbReference type="ARBA" id="ARBA00004613"/>
    </source>
</evidence>
<evidence type="ECO:0000313" key="8">
    <source>
        <dbReference type="Proteomes" id="UP001107558"/>
    </source>
</evidence>